<evidence type="ECO:0000256" key="1">
    <source>
        <dbReference type="ARBA" id="ARBA00022491"/>
    </source>
</evidence>
<feature type="DNA-binding region" description="H-T-H motif" evidence="3">
    <location>
        <begin position="31"/>
        <end position="50"/>
    </location>
</feature>
<dbReference type="EMBL" id="CDGG01000001">
    <property type="protein sequence ID" value="CEI82866.1"/>
    <property type="molecule type" value="Genomic_DNA"/>
</dbReference>
<keyword evidence="1" id="KW-0678">Repressor</keyword>
<dbReference type="InterPro" id="IPR009057">
    <property type="entry name" value="Homeodomain-like_sf"/>
</dbReference>
<dbReference type="PROSITE" id="PS50977">
    <property type="entry name" value="HTH_TETR_2"/>
    <property type="match status" value="1"/>
</dbReference>
<proteinExistence type="predicted"/>
<dbReference type="PRINTS" id="PR00455">
    <property type="entry name" value="HTHTETR"/>
</dbReference>
<dbReference type="STRING" id="545501.BN997_02753"/>
<dbReference type="PROSITE" id="PS01081">
    <property type="entry name" value="HTH_TETR_1"/>
    <property type="match status" value="1"/>
</dbReference>
<evidence type="ECO:0000259" key="4">
    <source>
        <dbReference type="PROSITE" id="PS50977"/>
    </source>
</evidence>
<reference evidence="5 6" key="1">
    <citation type="submission" date="2014-11" db="EMBL/GenBank/DDBJ databases">
        <authorList>
            <person name="Urmite Genomes Urmite Genomes"/>
        </authorList>
    </citation>
    <scope>NUCLEOTIDE SEQUENCE [LARGE SCALE GENOMIC DNA]</scope>
    <source>
        <strain evidence="5 6">Oc5</strain>
    </source>
</reference>
<evidence type="ECO:0000313" key="5">
    <source>
        <dbReference type="EMBL" id="CEI82866.1"/>
    </source>
</evidence>
<dbReference type="PANTHER" id="PTHR43479">
    <property type="entry name" value="ACREF/ENVCD OPERON REPRESSOR-RELATED"/>
    <property type="match status" value="1"/>
</dbReference>
<dbReference type="Pfam" id="PF00440">
    <property type="entry name" value="TetR_N"/>
    <property type="match status" value="1"/>
</dbReference>
<dbReference type="OrthoDB" id="9814200at2"/>
<dbReference type="InterPro" id="IPR001647">
    <property type="entry name" value="HTH_TetR"/>
</dbReference>
<sequence length="206" mass="24125">MRDVKLPEVRKAEILDASMKLFTEKGYLQTTTQDIINQVGISRGLLYYHFKNKEEILYILVEKSVKPLILQMEKIVNETSLSPAEKLKQFLQTTIIQEDSVTEEKVTLQETVQLEENRYMMDRFYHKFIEKLLPLFTKVIEEGKEQNVFQVAYPYETAHFLVTGYVFVSNDIKLKKLGIEEMEIYLEAFKGVLAKTLGIEESILNW</sequence>
<evidence type="ECO:0000313" key="6">
    <source>
        <dbReference type="Proteomes" id="UP000040453"/>
    </source>
</evidence>
<evidence type="ECO:0000256" key="3">
    <source>
        <dbReference type="PROSITE-ProRule" id="PRU00335"/>
    </source>
</evidence>
<keyword evidence="6" id="KW-1185">Reference proteome</keyword>
<gene>
    <name evidence="5" type="primary">yfiR_2</name>
    <name evidence="5" type="ORF">BN997_02753</name>
</gene>
<organism evidence="5 6">
    <name type="scientific">Oceanobacillus oncorhynchi</name>
    <dbReference type="NCBI Taxonomy" id="545501"/>
    <lineage>
        <taxon>Bacteria</taxon>
        <taxon>Bacillati</taxon>
        <taxon>Bacillota</taxon>
        <taxon>Bacilli</taxon>
        <taxon>Bacillales</taxon>
        <taxon>Bacillaceae</taxon>
        <taxon>Oceanobacillus</taxon>
    </lineage>
</organism>
<keyword evidence="2 3" id="KW-0238">DNA-binding</keyword>
<name>A0A0A1MVK9_9BACI</name>
<accession>A0A0A1MVK9</accession>
<protein>
    <submittedName>
        <fullName evidence="5">Putative HTH-type transcriptional regulator YfiR</fullName>
    </submittedName>
</protein>
<dbReference type="Proteomes" id="UP000040453">
    <property type="component" value="Unassembled WGS sequence"/>
</dbReference>
<dbReference type="AlphaFoldDB" id="A0A0A1MVK9"/>
<evidence type="ECO:0000256" key="2">
    <source>
        <dbReference type="ARBA" id="ARBA00023125"/>
    </source>
</evidence>
<dbReference type="Gene3D" id="1.10.357.10">
    <property type="entry name" value="Tetracycline Repressor, domain 2"/>
    <property type="match status" value="1"/>
</dbReference>
<dbReference type="InterPro" id="IPR036271">
    <property type="entry name" value="Tet_transcr_reg_TetR-rel_C_sf"/>
</dbReference>
<dbReference type="RefSeq" id="WP_042532920.1">
    <property type="nucleotide sequence ID" value="NZ_CAXOIH010000018.1"/>
</dbReference>
<dbReference type="GO" id="GO:0003677">
    <property type="term" value="F:DNA binding"/>
    <property type="evidence" value="ECO:0007669"/>
    <property type="project" value="UniProtKB-UniRule"/>
</dbReference>
<feature type="domain" description="HTH tetR-type" evidence="4">
    <location>
        <begin position="8"/>
        <end position="68"/>
    </location>
</feature>
<dbReference type="InterPro" id="IPR050624">
    <property type="entry name" value="HTH-type_Tx_Regulator"/>
</dbReference>
<dbReference type="Pfam" id="PF21303">
    <property type="entry name" value="TetR_C_39"/>
    <property type="match status" value="1"/>
</dbReference>
<dbReference type="SUPFAM" id="SSF48498">
    <property type="entry name" value="Tetracyclin repressor-like, C-terminal domain"/>
    <property type="match status" value="1"/>
</dbReference>
<dbReference type="PANTHER" id="PTHR43479:SF11">
    <property type="entry name" value="ACREF_ENVCD OPERON REPRESSOR-RELATED"/>
    <property type="match status" value="1"/>
</dbReference>
<dbReference type="InterPro" id="IPR049149">
    <property type="entry name" value="TetR/AcrR_C"/>
</dbReference>
<dbReference type="InterPro" id="IPR023772">
    <property type="entry name" value="DNA-bd_HTH_TetR-type_CS"/>
</dbReference>
<dbReference type="SUPFAM" id="SSF46689">
    <property type="entry name" value="Homeodomain-like"/>
    <property type="match status" value="1"/>
</dbReference>